<keyword evidence="2" id="KW-0238">DNA-binding</keyword>
<dbReference type="Gene3D" id="3.40.50.2300">
    <property type="match status" value="2"/>
</dbReference>
<dbReference type="PRINTS" id="PR00035">
    <property type="entry name" value="HTHGNTR"/>
</dbReference>
<evidence type="ECO:0000313" key="5">
    <source>
        <dbReference type="EMBL" id="QBR46700.1"/>
    </source>
</evidence>
<gene>
    <name evidence="5" type="ORF">EW139_00620</name>
</gene>
<accession>A0ABX5SKH7</accession>
<keyword evidence="1" id="KW-0805">Transcription regulation</keyword>
<evidence type="ECO:0000256" key="3">
    <source>
        <dbReference type="ARBA" id="ARBA00023163"/>
    </source>
</evidence>
<reference evidence="5 6" key="1">
    <citation type="submission" date="2019-03" db="EMBL/GenBank/DDBJ databases">
        <title>Complete Genome Sequence of Leuconostoc kimchii strain NKJ218 Isolated from Homemade Kimchi.</title>
        <authorList>
            <person name="Jung J.Y."/>
            <person name="Jin H.M."/>
            <person name="Jung J.-W."/>
            <person name="Lee S.-Y."/>
            <person name="Ryu B.-G."/>
            <person name="Han S.-S."/>
            <person name="Kang H.K."/>
            <person name="Choi H.W."/>
            <person name="Chung E.J."/>
            <person name="Choi K.-M."/>
        </authorList>
    </citation>
    <scope>NUCLEOTIDE SEQUENCE [LARGE SCALE GENOMIC DNA]</scope>
    <source>
        <strain evidence="5 6">NKJ218</strain>
    </source>
</reference>
<evidence type="ECO:0000256" key="2">
    <source>
        <dbReference type="ARBA" id="ARBA00023125"/>
    </source>
</evidence>
<dbReference type="SUPFAM" id="SSF53822">
    <property type="entry name" value="Periplasmic binding protein-like I"/>
    <property type="match status" value="1"/>
</dbReference>
<dbReference type="RefSeq" id="WP_013102783.1">
    <property type="nucleotide sequence ID" value="NZ_CP037939.1"/>
</dbReference>
<protein>
    <submittedName>
        <fullName evidence="5">GntR family transcriptional regulator</fullName>
    </submittedName>
</protein>
<dbReference type="Pfam" id="PF13377">
    <property type="entry name" value="Peripla_BP_3"/>
    <property type="match status" value="1"/>
</dbReference>
<dbReference type="CDD" id="cd07377">
    <property type="entry name" value="WHTH_GntR"/>
    <property type="match status" value="1"/>
</dbReference>
<sequence>MKTNKYEVIKQYILDKILSGEYTVDQKLPTESELMALFLVSRYTVRRAISDLENEKFIYRIQGGGSFVADRTDISQKEVVPQVIGFMSTHIASYIFPAIIDGVDQVLSKNNFSFILANTHNDPVRERAALKNLMRQNLGGLIVEPTRSALETPNIDLYLELEKQGMPIVFINAAYKNFQSTSLVSDDQHAFYEATNYLFKKQHKRIVGIFQVDDLQGVNRLDGYLKAYQDHSDLLPFCKPIMYQSGDVLGALNQVNELLLKNETERPTAIIAYNDQLAIRIMDLINDVGLKVPSDISIIGFDDFQLSQYMSPRLTTMTHAQHDMGRDAALLLLQKINHRKVNSIVYKSVMIERDSVRTLN</sequence>
<dbReference type="InterPro" id="IPR036390">
    <property type="entry name" value="WH_DNA-bd_sf"/>
</dbReference>
<dbReference type="EMBL" id="CP037939">
    <property type="protein sequence ID" value="QBR46700.1"/>
    <property type="molecule type" value="Genomic_DNA"/>
</dbReference>
<dbReference type="PROSITE" id="PS50949">
    <property type="entry name" value="HTH_GNTR"/>
    <property type="match status" value="1"/>
</dbReference>
<dbReference type="Pfam" id="PF00392">
    <property type="entry name" value="GntR"/>
    <property type="match status" value="1"/>
</dbReference>
<proteinExistence type="predicted"/>
<dbReference type="InterPro" id="IPR028082">
    <property type="entry name" value="Peripla_BP_I"/>
</dbReference>
<evidence type="ECO:0000259" key="4">
    <source>
        <dbReference type="PROSITE" id="PS50949"/>
    </source>
</evidence>
<dbReference type="SMART" id="SM00345">
    <property type="entry name" value="HTH_GNTR"/>
    <property type="match status" value="1"/>
</dbReference>
<dbReference type="PANTHER" id="PTHR30146">
    <property type="entry name" value="LACI-RELATED TRANSCRIPTIONAL REPRESSOR"/>
    <property type="match status" value="1"/>
</dbReference>
<dbReference type="CDD" id="cd01541">
    <property type="entry name" value="PBP1_AraR"/>
    <property type="match status" value="1"/>
</dbReference>
<dbReference type="InterPro" id="IPR036388">
    <property type="entry name" value="WH-like_DNA-bd_sf"/>
</dbReference>
<dbReference type="InterPro" id="IPR033532">
    <property type="entry name" value="AraR_ligand_bind_dom"/>
</dbReference>
<dbReference type="PANTHER" id="PTHR30146:SF150">
    <property type="entry name" value="ARABINOSE METABOLISM TRANSCRIPTIONAL REPRESSOR"/>
    <property type="match status" value="1"/>
</dbReference>
<dbReference type="Gene3D" id="1.10.10.10">
    <property type="entry name" value="Winged helix-like DNA-binding domain superfamily/Winged helix DNA-binding domain"/>
    <property type="match status" value="1"/>
</dbReference>
<organism evidence="5 6">
    <name type="scientific">Leuconostoc kimchii</name>
    <dbReference type="NCBI Taxonomy" id="136609"/>
    <lineage>
        <taxon>Bacteria</taxon>
        <taxon>Bacillati</taxon>
        <taxon>Bacillota</taxon>
        <taxon>Bacilli</taxon>
        <taxon>Lactobacillales</taxon>
        <taxon>Lactobacillaceae</taxon>
        <taxon>Leuconostoc</taxon>
    </lineage>
</organism>
<dbReference type="SUPFAM" id="SSF46785">
    <property type="entry name" value="Winged helix' DNA-binding domain"/>
    <property type="match status" value="1"/>
</dbReference>
<feature type="domain" description="HTH gntR-type" evidence="4">
    <location>
        <begin position="3"/>
        <end position="71"/>
    </location>
</feature>
<dbReference type="Proteomes" id="UP000295756">
    <property type="component" value="Chromosome"/>
</dbReference>
<evidence type="ECO:0000256" key="1">
    <source>
        <dbReference type="ARBA" id="ARBA00023015"/>
    </source>
</evidence>
<dbReference type="InterPro" id="IPR046335">
    <property type="entry name" value="LacI/GalR-like_sensor"/>
</dbReference>
<evidence type="ECO:0000313" key="6">
    <source>
        <dbReference type="Proteomes" id="UP000295756"/>
    </source>
</evidence>
<name>A0ABX5SKH7_9LACO</name>
<dbReference type="InterPro" id="IPR000524">
    <property type="entry name" value="Tscrpt_reg_HTH_GntR"/>
</dbReference>
<keyword evidence="3" id="KW-0804">Transcription</keyword>
<keyword evidence="6" id="KW-1185">Reference proteome</keyword>